<dbReference type="EMBL" id="JALPRY010000001">
    <property type="protein sequence ID" value="MCK8778369.1"/>
    <property type="molecule type" value="Genomic_DNA"/>
</dbReference>
<comment type="caution">
    <text evidence="2">The sequence shown here is derived from an EMBL/GenBank/DDBJ whole genome shotgun (WGS) entry which is preliminary data.</text>
</comment>
<evidence type="ECO:0000256" key="1">
    <source>
        <dbReference type="SAM" id="SignalP"/>
    </source>
</evidence>
<evidence type="ECO:0000313" key="3">
    <source>
        <dbReference type="Proteomes" id="UP001202827"/>
    </source>
</evidence>
<evidence type="ECO:0000313" key="2">
    <source>
        <dbReference type="EMBL" id="MCK8778369.1"/>
    </source>
</evidence>
<organism evidence="2 3">
    <name type="scientific">Neorhizobium turbinariae</name>
    <dbReference type="NCBI Taxonomy" id="2937795"/>
    <lineage>
        <taxon>Bacteria</taxon>
        <taxon>Pseudomonadati</taxon>
        <taxon>Pseudomonadota</taxon>
        <taxon>Alphaproteobacteria</taxon>
        <taxon>Hyphomicrobiales</taxon>
        <taxon>Rhizobiaceae</taxon>
        <taxon>Rhizobium/Agrobacterium group</taxon>
        <taxon>Neorhizobium</taxon>
    </lineage>
</organism>
<dbReference type="InterPro" id="IPR010466">
    <property type="entry name" value="DUF1058"/>
</dbReference>
<reference evidence="2 3" key="1">
    <citation type="submission" date="2022-04" db="EMBL/GenBank/DDBJ databases">
        <title>Rhizobium coralii sp. nov., isolated from coral Turbinaria peltata.</title>
        <authorList>
            <person name="Sun H."/>
        </authorList>
    </citation>
    <scope>NUCLEOTIDE SEQUENCE [LARGE SCALE GENOMIC DNA]</scope>
    <source>
        <strain evidence="2 3">NTR19</strain>
    </source>
</reference>
<dbReference type="RefSeq" id="WP_248681276.1">
    <property type="nucleotide sequence ID" value="NZ_JALPRY010000001.1"/>
</dbReference>
<keyword evidence="3" id="KW-1185">Reference proteome</keyword>
<protein>
    <submittedName>
        <fullName evidence="2">SH3 domain-containing protein</fullName>
    </submittedName>
</protein>
<proteinExistence type="predicted"/>
<keyword evidence="1" id="KW-0732">Signal</keyword>
<dbReference type="Gene3D" id="2.30.30.40">
    <property type="entry name" value="SH3 Domains"/>
    <property type="match status" value="1"/>
</dbReference>
<dbReference type="Pfam" id="PF06347">
    <property type="entry name" value="SH3_4"/>
    <property type="match status" value="2"/>
</dbReference>
<accession>A0ABT0IKG7</accession>
<name>A0ABT0IKG7_9HYPH</name>
<gene>
    <name evidence="2" type="ORF">M0654_00095</name>
</gene>
<feature type="signal peptide" evidence="1">
    <location>
        <begin position="1"/>
        <end position="18"/>
    </location>
</feature>
<dbReference type="Proteomes" id="UP001202827">
    <property type="component" value="Unassembled WGS sequence"/>
</dbReference>
<sequence length="184" mass="20687">MKSLSVFASALVALTLLANPLAAKSDEHKKPAFNASWPKGRVTGFPIPRFVSLRSERANMRVGPSTDYPTKWVYSARGLPMEITEEYGNWRRVRDQDGATGWMLAPLLSSKRTAVVGPWLDRPAALNERPRPKARMIARLSPKVRLDILDCDGNWCRVSLRDRHLSGFIDQTLLWGVYPGEVID</sequence>
<feature type="chain" id="PRO_5045838633" evidence="1">
    <location>
        <begin position="19"/>
        <end position="184"/>
    </location>
</feature>